<keyword evidence="2" id="KW-1185">Reference proteome</keyword>
<organism evidence="1 2">
    <name type="scientific">Fulvivirga imtechensis AK7</name>
    <dbReference type="NCBI Taxonomy" id="1237149"/>
    <lineage>
        <taxon>Bacteria</taxon>
        <taxon>Pseudomonadati</taxon>
        <taxon>Bacteroidota</taxon>
        <taxon>Cytophagia</taxon>
        <taxon>Cytophagales</taxon>
        <taxon>Fulvivirgaceae</taxon>
        <taxon>Fulvivirga</taxon>
    </lineage>
</organism>
<reference evidence="1 2" key="1">
    <citation type="submission" date="2012-12" db="EMBL/GenBank/DDBJ databases">
        <title>Genome assembly of Fulvivirga imtechensis AK7.</title>
        <authorList>
            <person name="Nupur N."/>
            <person name="Khatri I."/>
            <person name="Kumar R."/>
            <person name="Subramanian S."/>
            <person name="Pinnaka A."/>
        </authorList>
    </citation>
    <scope>NUCLEOTIDE SEQUENCE [LARGE SCALE GENOMIC DNA]</scope>
    <source>
        <strain evidence="1 2">AK7</strain>
    </source>
</reference>
<gene>
    <name evidence="1" type="ORF">C900_03192</name>
</gene>
<dbReference type="STRING" id="1237149.C900_03192"/>
<dbReference type="AlphaFoldDB" id="L8JUV3"/>
<name>L8JUV3_9BACT</name>
<dbReference type="EMBL" id="AMZN01000046">
    <property type="protein sequence ID" value="ELR71062.1"/>
    <property type="molecule type" value="Genomic_DNA"/>
</dbReference>
<protein>
    <submittedName>
        <fullName evidence="1">Uncharacterized protein</fullName>
    </submittedName>
</protein>
<comment type="caution">
    <text evidence="1">The sequence shown here is derived from an EMBL/GenBank/DDBJ whole genome shotgun (WGS) entry which is preliminary data.</text>
</comment>
<proteinExistence type="predicted"/>
<accession>L8JUV3</accession>
<sequence>MVSRESIRYGIIFMVGYDSQVRKMFIGSTFTKRYIFNIFINN</sequence>
<dbReference type="Proteomes" id="UP000011135">
    <property type="component" value="Unassembled WGS sequence"/>
</dbReference>
<evidence type="ECO:0000313" key="2">
    <source>
        <dbReference type="Proteomes" id="UP000011135"/>
    </source>
</evidence>
<evidence type="ECO:0000313" key="1">
    <source>
        <dbReference type="EMBL" id="ELR71062.1"/>
    </source>
</evidence>